<evidence type="ECO:0000256" key="2">
    <source>
        <dbReference type="ARBA" id="ARBA00022664"/>
    </source>
</evidence>
<evidence type="ECO:0000256" key="1">
    <source>
        <dbReference type="ARBA" id="ARBA00004328"/>
    </source>
</evidence>
<evidence type="ECO:0000256" key="4">
    <source>
        <dbReference type="ARBA" id="ARBA00022741"/>
    </source>
</evidence>
<accession>A0A6C0JA73</accession>
<evidence type="ECO:0000259" key="8">
    <source>
        <dbReference type="Pfam" id="PF19244"/>
    </source>
</evidence>
<keyword evidence="6" id="KW-0946">Virion</keyword>
<dbReference type="EMBL" id="MN740346">
    <property type="protein sequence ID" value="QHU01701.1"/>
    <property type="molecule type" value="Genomic_DNA"/>
</dbReference>
<keyword evidence="3" id="KW-0808">Transferase</keyword>
<organism evidence="9">
    <name type="scientific">viral metagenome</name>
    <dbReference type="NCBI Taxonomy" id="1070528"/>
    <lineage>
        <taxon>unclassified sequences</taxon>
        <taxon>metagenomes</taxon>
        <taxon>organismal metagenomes</taxon>
    </lineage>
</organism>
<evidence type="ECO:0000313" key="9">
    <source>
        <dbReference type="EMBL" id="QHU01701.1"/>
    </source>
</evidence>
<evidence type="ECO:0000256" key="6">
    <source>
        <dbReference type="ARBA" id="ARBA00022844"/>
    </source>
</evidence>
<dbReference type="GO" id="GO:0016740">
    <property type="term" value="F:transferase activity"/>
    <property type="evidence" value="ECO:0007669"/>
    <property type="project" value="UniProtKB-KW"/>
</dbReference>
<dbReference type="GO" id="GO:0006397">
    <property type="term" value="P:mRNA processing"/>
    <property type="evidence" value="ECO:0007669"/>
    <property type="project" value="UniProtKB-KW"/>
</dbReference>
<reference evidence="9" key="1">
    <citation type="journal article" date="2020" name="Nature">
        <title>Giant virus diversity and host interactions through global metagenomics.</title>
        <authorList>
            <person name="Schulz F."/>
            <person name="Roux S."/>
            <person name="Paez-Espino D."/>
            <person name="Jungbluth S."/>
            <person name="Walsh D.A."/>
            <person name="Denef V.J."/>
            <person name="McMahon K.D."/>
            <person name="Konstantinidis K.T."/>
            <person name="Eloe-Fadrosh E.A."/>
            <person name="Kyrpides N.C."/>
            <person name="Woyke T."/>
        </authorList>
    </citation>
    <scope>NUCLEOTIDE SEQUENCE</scope>
    <source>
        <strain evidence="9">GVMAG-M-3300025874-2</strain>
    </source>
</reference>
<protein>
    <recommendedName>
        <fullName evidence="8">Poly(A) polymerase catalytic subunit domain-containing protein</fullName>
    </recommendedName>
</protein>
<sequence>MSTIIDYINKQTITNVIEKAIPEDKLLQFHNLIDTFLKNNDDIIVKGGRALHQSVPIYDSKELLYKDYDLYSKNPKESLIEIGKELVKNDIIEFTIENIIFKPHIFRLKLFTIPFIDVEPLSCSVPQLFLNEINVVHPKYQRIDIYIQLSRPTLINLDNWTKIIPRLEKINEKYPFRCFHKNQIGKLHQNINKILPIIEEDCVISGEIALYHHMKEYKNNCYLPDINHLVLFTHNTTKYIKLIKYIFKNCEIKEEKDKMNHCTTLYKIYNNDTLLVDLYYLDDCINYDDDESYKYSSVNHLFFYYHMLPYTKENETVLFHLHNTYGTYVNNLKCHGYRNPGVKELKTTFINREQLCKINHLML</sequence>
<keyword evidence="5" id="KW-0067">ATP-binding</keyword>
<proteinExistence type="predicted"/>
<comment type="subcellular location">
    <subcellularLocation>
        <location evidence="1">Virion</location>
    </subcellularLocation>
</comment>
<dbReference type="GO" id="GO:0044423">
    <property type="term" value="C:virion component"/>
    <property type="evidence" value="ECO:0007669"/>
    <property type="project" value="UniProtKB-KW"/>
</dbReference>
<name>A0A6C0JA73_9ZZZZ</name>
<dbReference type="AlphaFoldDB" id="A0A6C0JA73"/>
<keyword evidence="7" id="KW-0804">Transcription</keyword>
<evidence type="ECO:0000256" key="3">
    <source>
        <dbReference type="ARBA" id="ARBA00022679"/>
    </source>
</evidence>
<evidence type="ECO:0000256" key="7">
    <source>
        <dbReference type="ARBA" id="ARBA00023163"/>
    </source>
</evidence>
<feature type="domain" description="Poly(A) polymerase catalytic subunit" evidence="8">
    <location>
        <begin position="32"/>
        <end position="152"/>
    </location>
</feature>
<dbReference type="InterPro" id="IPR045355">
    <property type="entry name" value="PolyA_pol_cat_su"/>
</dbReference>
<dbReference type="GO" id="GO:0005524">
    <property type="term" value="F:ATP binding"/>
    <property type="evidence" value="ECO:0007669"/>
    <property type="project" value="UniProtKB-KW"/>
</dbReference>
<dbReference type="Pfam" id="PF19244">
    <property type="entry name" value="Poly_A_pol_cat"/>
    <property type="match status" value="1"/>
</dbReference>
<evidence type="ECO:0000256" key="5">
    <source>
        <dbReference type="ARBA" id="ARBA00022840"/>
    </source>
</evidence>
<keyword evidence="4" id="KW-0547">Nucleotide-binding</keyword>
<keyword evidence="2" id="KW-0507">mRNA processing</keyword>